<comment type="caution">
    <text evidence="1">The sequence shown here is derived from an EMBL/GenBank/DDBJ whole genome shotgun (WGS) entry which is preliminary data.</text>
</comment>
<evidence type="ECO:0000313" key="1">
    <source>
        <dbReference type="EMBL" id="KAJ4487718.1"/>
    </source>
</evidence>
<name>A0A9W9DW43_9AGAR</name>
<keyword evidence="2" id="KW-1185">Reference proteome</keyword>
<organism evidence="1 2">
    <name type="scientific">Lentinula aciculospora</name>
    <dbReference type="NCBI Taxonomy" id="153920"/>
    <lineage>
        <taxon>Eukaryota</taxon>
        <taxon>Fungi</taxon>
        <taxon>Dikarya</taxon>
        <taxon>Basidiomycota</taxon>
        <taxon>Agaricomycotina</taxon>
        <taxon>Agaricomycetes</taxon>
        <taxon>Agaricomycetidae</taxon>
        <taxon>Agaricales</taxon>
        <taxon>Marasmiineae</taxon>
        <taxon>Omphalotaceae</taxon>
        <taxon>Lentinula</taxon>
    </lineage>
</organism>
<dbReference type="Proteomes" id="UP001150266">
    <property type="component" value="Unassembled WGS sequence"/>
</dbReference>
<dbReference type="EMBL" id="JAOTPV010000002">
    <property type="protein sequence ID" value="KAJ4487718.1"/>
    <property type="molecule type" value="Genomic_DNA"/>
</dbReference>
<evidence type="ECO:0000313" key="2">
    <source>
        <dbReference type="Proteomes" id="UP001150266"/>
    </source>
</evidence>
<protein>
    <recommendedName>
        <fullName evidence="3">F-box domain-containing protein</fullName>
    </recommendedName>
</protein>
<proteinExistence type="predicted"/>
<dbReference type="OrthoDB" id="2821699at2759"/>
<dbReference type="AlphaFoldDB" id="A0A9W9DW43"/>
<sequence>MSASNESALSSNHTVALPNEISALIIKNIAHDLPSLRNTALVCKDFATLAQHHIFQKIDIHLSSPDDLEYERVIDEPSSPNGRLVGLLRDPKSMHLGNLIRCIWIELSRVVAFEHLPVILFYLPALEILAISRRWPVGNFTISYPSSLGPDFFHTNTSTKNVGSSVPEQVLNIHTLFLNLDGIEIIYANHRMNLKLLGPCTRVVLGVDGLLQYPRSLVWDFSIHSIATDLKGPQLMFTCIQDRRLPALLTHTVPNLGYSICDLCIDIHACYKSATSGIDREHEWTALDAVLINRHEQGLLKRFCFRCTRRSESFGFGYSLQHDKDPVDRTILEHIERLLPKSKDKGFLEVDRATTYFEPDF</sequence>
<evidence type="ECO:0008006" key="3">
    <source>
        <dbReference type="Google" id="ProtNLM"/>
    </source>
</evidence>
<accession>A0A9W9DW43</accession>
<gene>
    <name evidence="1" type="ORF">J3R30DRAFT_838486</name>
</gene>
<reference evidence="1" key="1">
    <citation type="submission" date="2022-08" db="EMBL/GenBank/DDBJ databases">
        <title>A Global Phylogenomic Analysis of the Shiitake Genus Lentinula.</title>
        <authorList>
            <consortium name="DOE Joint Genome Institute"/>
            <person name="Sierra-Patev S."/>
            <person name="Min B."/>
            <person name="Naranjo-Ortiz M."/>
            <person name="Looney B."/>
            <person name="Konkel Z."/>
            <person name="Slot J.C."/>
            <person name="Sakamoto Y."/>
            <person name="Steenwyk J.L."/>
            <person name="Rokas A."/>
            <person name="Carro J."/>
            <person name="Camarero S."/>
            <person name="Ferreira P."/>
            <person name="Molpeceres G."/>
            <person name="Ruiz-Duenas F.J."/>
            <person name="Serrano A."/>
            <person name="Henrissat B."/>
            <person name="Drula E."/>
            <person name="Hughes K.W."/>
            <person name="Mata J.L."/>
            <person name="Ishikawa N.K."/>
            <person name="Vargas-Isla R."/>
            <person name="Ushijima S."/>
            <person name="Smith C.A."/>
            <person name="Ahrendt S."/>
            <person name="Andreopoulos W."/>
            <person name="He G."/>
            <person name="Labutti K."/>
            <person name="Lipzen A."/>
            <person name="Ng V."/>
            <person name="Riley R."/>
            <person name="Sandor L."/>
            <person name="Barry K."/>
            <person name="Martinez A.T."/>
            <person name="Xiao Y."/>
            <person name="Gibbons J.G."/>
            <person name="Terashima K."/>
            <person name="Grigoriev I.V."/>
            <person name="Hibbett D.S."/>
        </authorList>
    </citation>
    <scope>NUCLEOTIDE SEQUENCE</scope>
    <source>
        <strain evidence="1">JLM2183</strain>
    </source>
</reference>